<dbReference type="Pfam" id="PF17775">
    <property type="entry name" value="YchJ_M-like"/>
    <property type="match status" value="1"/>
</dbReference>
<dbReference type="Gene3D" id="3.10.450.50">
    <property type="match status" value="1"/>
</dbReference>
<dbReference type="OrthoDB" id="21421at2"/>
<dbReference type="PANTHER" id="PTHR33747">
    <property type="entry name" value="UPF0225 PROTEIN SCO1677"/>
    <property type="match status" value="1"/>
</dbReference>
<keyword evidence="2" id="KW-1185">Reference proteome</keyword>
<dbReference type="Proteomes" id="UP000249799">
    <property type="component" value="Chromosome"/>
</dbReference>
<dbReference type="PANTHER" id="PTHR33747:SF1">
    <property type="entry name" value="ADENYLATE CYCLASE-ASSOCIATED CAP C-TERMINAL DOMAIN-CONTAINING PROTEIN"/>
    <property type="match status" value="1"/>
</dbReference>
<evidence type="ECO:0000313" key="1">
    <source>
        <dbReference type="EMBL" id="AWV91061.1"/>
    </source>
</evidence>
<dbReference type="KEGG" id="bsed:DN745_17680"/>
<dbReference type="RefSeq" id="WP_111336966.1">
    <property type="nucleotide sequence ID" value="NZ_CP030032.1"/>
</dbReference>
<dbReference type="SUPFAM" id="SSF54427">
    <property type="entry name" value="NTF2-like"/>
    <property type="match status" value="1"/>
</dbReference>
<accession>A0A2Z4FPS6</accession>
<dbReference type="InterPro" id="IPR032710">
    <property type="entry name" value="NTF2-like_dom_sf"/>
</dbReference>
<dbReference type="EMBL" id="CP030032">
    <property type="protein sequence ID" value="AWV91061.1"/>
    <property type="molecule type" value="Genomic_DNA"/>
</dbReference>
<evidence type="ECO:0000313" key="2">
    <source>
        <dbReference type="Proteomes" id="UP000249799"/>
    </source>
</evidence>
<protein>
    <submittedName>
        <fullName evidence="1">Zinc chelation protein SecC</fullName>
    </submittedName>
</protein>
<dbReference type="InterPro" id="IPR048469">
    <property type="entry name" value="YchJ-like_M"/>
</dbReference>
<proteinExistence type="predicted"/>
<gene>
    <name evidence="1" type="ORF">DN745_17680</name>
</gene>
<reference evidence="1 2" key="1">
    <citation type="submission" date="2018-06" db="EMBL/GenBank/DDBJ databases">
        <title>Lujinxingia sediminis gen. nov. sp. nov., a new facultative anaerobic member of the class Deltaproteobacteria, and proposal of Lujinxingaceae fam. nov.</title>
        <authorList>
            <person name="Guo L.-Y."/>
            <person name="Li C.-M."/>
            <person name="Wang S."/>
            <person name="Du Z.-J."/>
        </authorList>
    </citation>
    <scope>NUCLEOTIDE SEQUENCE [LARGE SCALE GENOMIC DNA]</scope>
    <source>
        <strain evidence="1 2">FA350</strain>
    </source>
</reference>
<dbReference type="AlphaFoldDB" id="A0A2Z4FPS6"/>
<name>A0A2Z4FPS6_9DELT</name>
<organism evidence="1 2">
    <name type="scientific">Bradymonas sediminis</name>
    <dbReference type="NCBI Taxonomy" id="1548548"/>
    <lineage>
        <taxon>Bacteria</taxon>
        <taxon>Deltaproteobacteria</taxon>
        <taxon>Bradymonadales</taxon>
        <taxon>Bradymonadaceae</taxon>
        <taxon>Bradymonas</taxon>
    </lineage>
</organism>
<sequence length="145" mass="16351">MTKKRLKKRRHPAQCPCGSSASYGACCGRFHRGGVVAASPQELMRSRYAAYARGEVDYIVETTDPGSPAWQEPVKIWRDEIRRFGRDSEFLGVEILDASEDGDRGEVEFLAKLRADGEDASFEERSAFVRREGRWLYQSGVTKSV</sequence>